<keyword evidence="2" id="KW-0378">Hydrolase</keyword>
<dbReference type="Pfam" id="PF08482">
    <property type="entry name" value="HrpB_C"/>
    <property type="match status" value="1"/>
</dbReference>
<dbReference type="InterPro" id="IPR056329">
    <property type="entry name" value="CON_HrpB"/>
</dbReference>
<dbReference type="AlphaFoldDB" id="A0A317EDE4"/>
<dbReference type="Gene3D" id="1.20.120.1080">
    <property type="match status" value="1"/>
</dbReference>
<dbReference type="OrthoDB" id="9805617at2"/>
<dbReference type="SMART" id="SM00847">
    <property type="entry name" value="HA2"/>
    <property type="match status" value="1"/>
</dbReference>
<gene>
    <name evidence="8" type="primary">hrpB</name>
    <name evidence="8" type="ORF">DKG74_04630</name>
</gene>
<dbReference type="GO" id="GO:0016787">
    <property type="term" value="F:hydrolase activity"/>
    <property type="evidence" value="ECO:0007669"/>
    <property type="project" value="UniProtKB-KW"/>
</dbReference>
<keyword evidence="9" id="KW-1185">Reference proteome</keyword>
<dbReference type="GO" id="GO:0003676">
    <property type="term" value="F:nucleic acid binding"/>
    <property type="evidence" value="ECO:0007669"/>
    <property type="project" value="InterPro"/>
</dbReference>
<accession>A0A317EDE4</accession>
<evidence type="ECO:0000259" key="7">
    <source>
        <dbReference type="PROSITE" id="PS51194"/>
    </source>
</evidence>
<dbReference type="FunFam" id="3.40.50.300:FF:002125">
    <property type="entry name" value="ATP-dependent helicase HrpB"/>
    <property type="match status" value="1"/>
</dbReference>
<dbReference type="InterPro" id="IPR007502">
    <property type="entry name" value="Helicase-assoc_dom"/>
</dbReference>
<dbReference type="InterPro" id="IPR027417">
    <property type="entry name" value="P-loop_NTPase"/>
</dbReference>
<feature type="region of interest" description="Disordered" evidence="5">
    <location>
        <begin position="817"/>
        <end position="846"/>
    </location>
</feature>
<dbReference type="EMBL" id="QGLE01000002">
    <property type="protein sequence ID" value="PWR25057.1"/>
    <property type="molecule type" value="Genomic_DNA"/>
</dbReference>
<dbReference type="Proteomes" id="UP000245461">
    <property type="component" value="Unassembled WGS sequence"/>
</dbReference>
<dbReference type="SMART" id="SM00487">
    <property type="entry name" value="DEXDc"/>
    <property type="match status" value="1"/>
</dbReference>
<dbReference type="GO" id="GO:0005524">
    <property type="term" value="F:ATP binding"/>
    <property type="evidence" value="ECO:0007669"/>
    <property type="project" value="UniProtKB-KW"/>
</dbReference>
<evidence type="ECO:0000256" key="1">
    <source>
        <dbReference type="ARBA" id="ARBA00022741"/>
    </source>
</evidence>
<dbReference type="PROSITE" id="PS51192">
    <property type="entry name" value="HELICASE_ATP_BIND_1"/>
    <property type="match status" value="1"/>
</dbReference>
<evidence type="ECO:0000256" key="4">
    <source>
        <dbReference type="ARBA" id="ARBA00022840"/>
    </source>
</evidence>
<evidence type="ECO:0000313" key="9">
    <source>
        <dbReference type="Proteomes" id="UP000245461"/>
    </source>
</evidence>
<dbReference type="InterPro" id="IPR011545">
    <property type="entry name" value="DEAD/DEAH_box_helicase_dom"/>
</dbReference>
<dbReference type="Pfam" id="PF24473">
    <property type="entry name" value="CON_HrpB"/>
    <property type="match status" value="1"/>
</dbReference>
<evidence type="ECO:0000259" key="6">
    <source>
        <dbReference type="PROSITE" id="PS51192"/>
    </source>
</evidence>
<reference evidence="8 9" key="1">
    <citation type="submission" date="2018-05" db="EMBL/GenBank/DDBJ databases">
        <title>Zavarzinia sp. HR-AS.</title>
        <authorList>
            <person name="Lee Y."/>
            <person name="Jeon C.O."/>
        </authorList>
    </citation>
    <scope>NUCLEOTIDE SEQUENCE [LARGE SCALE GENOMIC DNA]</scope>
    <source>
        <strain evidence="8 9">HR-AS</strain>
    </source>
</reference>
<dbReference type="CDD" id="cd18791">
    <property type="entry name" value="SF2_C_RHA"/>
    <property type="match status" value="1"/>
</dbReference>
<dbReference type="Pfam" id="PF00271">
    <property type="entry name" value="Helicase_C"/>
    <property type="match status" value="1"/>
</dbReference>
<proteinExistence type="predicted"/>
<feature type="domain" description="Helicase C-terminal" evidence="7">
    <location>
        <begin position="214"/>
        <end position="380"/>
    </location>
</feature>
<dbReference type="InterPro" id="IPR049614">
    <property type="entry name" value="HrpB_DEXH"/>
</dbReference>
<dbReference type="InterPro" id="IPR014001">
    <property type="entry name" value="Helicase_ATP-bd"/>
</dbReference>
<dbReference type="InterPro" id="IPR010225">
    <property type="entry name" value="HrpB"/>
</dbReference>
<organism evidence="8 9">
    <name type="scientific">Zavarzinia aquatilis</name>
    <dbReference type="NCBI Taxonomy" id="2211142"/>
    <lineage>
        <taxon>Bacteria</taxon>
        <taxon>Pseudomonadati</taxon>
        <taxon>Pseudomonadota</taxon>
        <taxon>Alphaproteobacteria</taxon>
        <taxon>Rhodospirillales</taxon>
        <taxon>Zavarziniaceae</taxon>
        <taxon>Zavarzinia</taxon>
    </lineage>
</organism>
<dbReference type="SUPFAM" id="SSF52540">
    <property type="entry name" value="P-loop containing nucleoside triphosphate hydrolases"/>
    <property type="match status" value="1"/>
</dbReference>
<keyword evidence="4" id="KW-0067">ATP-binding</keyword>
<dbReference type="CDD" id="cd17990">
    <property type="entry name" value="DEXHc_HrpB"/>
    <property type="match status" value="1"/>
</dbReference>
<evidence type="ECO:0000256" key="5">
    <source>
        <dbReference type="SAM" id="MobiDB-lite"/>
    </source>
</evidence>
<name>A0A317EDE4_9PROT</name>
<dbReference type="InterPro" id="IPR013689">
    <property type="entry name" value="RNA_helicase_ATP-dep_HrpB_C"/>
</dbReference>
<dbReference type="PANTHER" id="PTHR43519:SF1">
    <property type="entry name" value="ATP-DEPENDENT RNA HELICASE HRPB"/>
    <property type="match status" value="1"/>
</dbReference>
<dbReference type="PANTHER" id="PTHR43519">
    <property type="entry name" value="ATP-DEPENDENT RNA HELICASE HRPB"/>
    <property type="match status" value="1"/>
</dbReference>
<protein>
    <submittedName>
        <fullName evidence="8">ATP-dependent helicase HrpB</fullName>
    </submittedName>
</protein>
<dbReference type="PROSITE" id="PS51194">
    <property type="entry name" value="HELICASE_CTER"/>
    <property type="match status" value="1"/>
</dbReference>
<evidence type="ECO:0000313" key="8">
    <source>
        <dbReference type="EMBL" id="PWR25057.1"/>
    </source>
</evidence>
<sequence>MRAGGGKGRRVDHLPIDDVLPELLSVLRAGPSAVLEAPTGAGKTTRVPLALLGEAWATGGRIVMIEPRRLAARSAARRMAATLGEAVGETVGYRVRFDSKVSARTRIEVVTDGLFTRMIVDDPGLDGIAAVLFDEFHERSLDADLGLALALEAQEALRPDLRLVVMSATLDGARVAELLGGAPTVRSEGRAYPVALRWAEGRDDAPLEARIARAVRRALAELSGDILVFLPGRGEIEKAARQIEEGGLPPDILLHRLHGDLDFAQQDRALAPAAPGTRKIVLATNIAETSLTIEGVAVVIDSGLARHAAFDPGTGMGRLVLGSISAASAEQRRGRAGRLGPGTCIRLWSEAEHRALLPHTTAEILLADLAPVALDLALWGIADPSSLRLLDAPNAGAYAQGRALLEGLGALDRQGHITDHGKALVRLGAHPRLGHLMIEGKRLGQGAQAARIAALIEGRDPLRLGPGNRDCDLALRLEAIEGRGGGGTDRGLLRQIEQAAGQWCRRLGVDARALDDRSLTGQLVALAYPERVARRRPGGGSLYLMASGAAARLDPVEPLAGREWLAIASLDGSRKDGRVYLAAPLDAAEVEALFADRIVAEAEVAFDEASGQVRARRRRRLGEIVIEDAVWSDPPADAVSAALLAAIRARGLTLLPWTAAAAALKARVNFLHRLDPASGRWPDWSDDALLAGLEDWLLPYLGGISRLEGLKRLDLHEVLSAGLDWPLRQALDIEAPSHLEVPSGNRHALDYGAGEAPVLAVKLQEMFGARETPSVAKGKIPVTLHLLSPAGRPVQVTQDLVSFWGRGYADVRADLRGRYPRHPWPEDPLTALPTARTKRHLPPEQR</sequence>
<dbReference type="GO" id="GO:0004386">
    <property type="term" value="F:helicase activity"/>
    <property type="evidence" value="ECO:0007669"/>
    <property type="project" value="UniProtKB-KW"/>
</dbReference>
<dbReference type="Pfam" id="PF00270">
    <property type="entry name" value="DEAD"/>
    <property type="match status" value="1"/>
</dbReference>
<evidence type="ECO:0000256" key="3">
    <source>
        <dbReference type="ARBA" id="ARBA00022806"/>
    </source>
</evidence>
<feature type="domain" description="Helicase ATP-binding" evidence="6">
    <location>
        <begin position="24"/>
        <end position="188"/>
    </location>
</feature>
<keyword evidence="1" id="KW-0547">Nucleotide-binding</keyword>
<comment type="caution">
    <text evidence="8">The sequence shown here is derived from an EMBL/GenBank/DDBJ whole genome shotgun (WGS) entry which is preliminary data.</text>
</comment>
<dbReference type="SMART" id="SM00490">
    <property type="entry name" value="HELICc"/>
    <property type="match status" value="1"/>
</dbReference>
<evidence type="ECO:0000256" key="2">
    <source>
        <dbReference type="ARBA" id="ARBA00022801"/>
    </source>
</evidence>
<dbReference type="PIRSF" id="PIRSF005496">
    <property type="entry name" value="ATP_hel_hrpB"/>
    <property type="match status" value="1"/>
</dbReference>
<keyword evidence="3 8" id="KW-0347">Helicase</keyword>
<dbReference type="Gene3D" id="3.40.50.300">
    <property type="entry name" value="P-loop containing nucleotide triphosphate hydrolases"/>
    <property type="match status" value="2"/>
</dbReference>
<dbReference type="InterPro" id="IPR001650">
    <property type="entry name" value="Helicase_C-like"/>
</dbReference>
<dbReference type="NCBIfam" id="TIGR01970">
    <property type="entry name" value="DEAH_box_HrpB"/>
    <property type="match status" value="1"/>
</dbReference>